<dbReference type="Gene3D" id="3.30.200.20">
    <property type="entry name" value="Phosphorylase Kinase, domain 1"/>
    <property type="match status" value="1"/>
</dbReference>
<comment type="similarity">
    <text evidence="9">Belongs to the protein kinase superfamily. Ser/Thr protein kinase family. CDPK subfamily.</text>
</comment>
<dbReference type="PROSITE" id="PS00107">
    <property type="entry name" value="PROTEIN_KINASE_ATP"/>
    <property type="match status" value="1"/>
</dbReference>
<proteinExistence type="inferred from homology"/>
<evidence type="ECO:0000256" key="8">
    <source>
        <dbReference type="ARBA" id="ARBA00022840"/>
    </source>
</evidence>
<dbReference type="GO" id="GO:0005524">
    <property type="term" value="F:ATP binding"/>
    <property type="evidence" value="ECO:0007669"/>
    <property type="project" value="UniProtKB-UniRule"/>
</dbReference>
<name>A0A7S1AMV3_NOCSC</name>
<feature type="domain" description="EF-hand" evidence="13">
    <location>
        <begin position="835"/>
        <end position="870"/>
    </location>
</feature>
<evidence type="ECO:0000259" key="13">
    <source>
        <dbReference type="PROSITE" id="PS50222"/>
    </source>
</evidence>
<dbReference type="Pfam" id="PF13499">
    <property type="entry name" value="EF-hand_7"/>
    <property type="match status" value="1"/>
</dbReference>
<dbReference type="SMART" id="SM00220">
    <property type="entry name" value="S_TKc"/>
    <property type="match status" value="1"/>
</dbReference>
<comment type="similarity">
    <text evidence="2">Belongs to the centrin family.</text>
</comment>
<dbReference type="Gene3D" id="1.10.510.10">
    <property type="entry name" value="Transferase(Phosphotransferase) domain 1"/>
    <property type="match status" value="1"/>
</dbReference>
<dbReference type="Pfam" id="PF13405">
    <property type="entry name" value="EF-hand_6"/>
    <property type="match status" value="1"/>
</dbReference>
<dbReference type="EMBL" id="HBFQ01047645">
    <property type="protein sequence ID" value="CAD8859620.1"/>
    <property type="molecule type" value="Transcribed_RNA"/>
</dbReference>
<dbReference type="FunFam" id="1.10.238.10:FF:000178">
    <property type="entry name" value="Calmodulin-2 A"/>
    <property type="match status" value="1"/>
</dbReference>
<keyword evidence="4" id="KW-0808">Transferase</keyword>
<evidence type="ECO:0000256" key="5">
    <source>
        <dbReference type="ARBA" id="ARBA00022737"/>
    </source>
</evidence>
<evidence type="ECO:0000259" key="12">
    <source>
        <dbReference type="PROSITE" id="PS50011"/>
    </source>
</evidence>
<dbReference type="InterPro" id="IPR000719">
    <property type="entry name" value="Prot_kinase_dom"/>
</dbReference>
<feature type="domain" description="Protein kinase" evidence="12">
    <location>
        <begin position="409"/>
        <end position="716"/>
    </location>
</feature>
<keyword evidence="3" id="KW-0723">Serine/threonine-protein kinase</keyword>
<feature type="compositionally biased region" description="Basic and acidic residues" evidence="11">
    <location>
        <begin position="119"/>
        <end position="128"/>
    </location>
</feature>
<dbReference type="GO" id="GO:0005509">
    <property type="term" value="F:calcium ion binding"/>
    <property type="evidence" value="ECO:0007669"/>
    <property type="project" value="InterPro"/>
</dbReference>
<dbReference type="InterPro" id="IPR011009">
    <property type="entry name" value="Kinase-like_dom_sf"/>
</dbReference>
<evidence type="ECO:0000256" key="6">
    <source>
        <dbReference type="ARBA" id="ARBA00022741"/>
    </source>
</evidence>
<protein>
    <recommendedName>
        <fullName evidence="15">Non-specific serine/threonine protein kinase</fullName>
    </recommendedName>
</protein>
<dbReference type="InterPro" id="IPR011992">
    <property type="entry name" value="EF-hand-dom_pair"/>
</dbReference>
<dbReference type="PROSITE" id="PS00108">
    <property type="entry name" value="PROTEIN_KINASE_ST"/>
    <property type="match status" value="1"/>
</dbReference>
<evidence type="ECO:0000256" key="9">
    <source>
        <dbReference type="ARBA" id="ARBA00024334"/>
    </source>
</evidence>
<keyword evidence="6 10" id="KW-0547">Nucleotide-binding</keyword>
<keyword evidence="5" id="KW-0677">Repeat</keyword>
<dbReference type="PROSITE" id="PS50011">
    <property type="entry name" value="PROTEIN_KINASE_DOM"/>
    <property type="match status" value="1"/>
</dbReference>
<dbReference type="CDD" id="cd05117">
    <property type="entry name" value="STKc_CAMK"/>
    <property type="match status" value="1"/>
</dbReference>
<feature type="compositionally biased region" description="Polar residues" evidence="11">
    <location>
        <begin position="302"/>
        <end position="313"/>
    </location>
</feature>
<feature type="region of interest" description="Disordered" evidence="11">
    <location>
        <begin position="269"/>
        <end position="366"/>
    </location>
</feature>
<evidence type="ECO:0000256" key="10">
    <source>
        <dbReference type="PROSITE-ProRule" id="PRU10141"/>
    </source>
</evidence>
<feature type="domain" description="EF-hand" evidence="13">
    <location>
        <begin position="226"/>
        <end position="261"/>
    </location>
</feature>
<dbReference type="InterPro" id="IPR002048">
    <property type="entry name" value="EF_hand_dom"/>
</dbReference>
<feature type="compositionally biased region" description="Polar residues" evidence="11">
    <location>
        <begin position="152"/>
        <end position="163"/>
    </location>
</feature>
<evidence type="ECO:0000256" key="2">
    <source>
        <dbReference type="ARBA" id="ARBA00005253"/>
    </source>
</evidence>
<evidence type="ECO:0000256" key="1">
    <source>
        <dbReference type="ARBA" id="ARBA00001946"/>
    </source>
</evidence>
<organism evidence="14">
    <name type="scientific">Noctiluca scintillans</name>
    <name type="common">Sea sparkle</name>
    <name type="synonym">Red tide dinoflagellate</name>
    <dbReference type="NCBI Taxonomy" id="2966"/>
    <lineage>
        <taxon>Eukaryota</taxon>
        <taxon>Sar</taxon>
        <taxon>Alveolata</taxon>
        <taxon>Dinophyceae</taxon>
        <taxon>Noctilucales</taxon>
        <taxon>Noctilucaceae</taxon>
        <taxon>Noctiluca</taxon>
    </lineage>
</organism>
<feature type="binding site" evidence="10">
    <location>
        <position position="438"/>
    </location>
    <ligand>
        <name>ATP</name>
        <dbReference type="ChEBI" id="CHEBI:30616"/>
    </ligand>
</feature>
<keyword evidence="8 10" id="KW-0067">ATP-binding</keyword>
<dbReference type="InterPro" id="IPR008271">
    <property type="entry name" value="Ser/Thr_kinase_AS"/>
</dbReference>
<dbReference type="SUPFAM" id="SSF56112">
    <property type="entry name" value="Protein kinase-like (PK-like)"/>
    <property type="match status" value="1"/>
</dbReference>
<dbReference type="Gene3D" id="1.10.238.10">
    <property type="entry name" value="EF-hand"/>
    <property type="match status" value="2"/>
</dbReference>
<evidence type="ECO:0000256" key="7">
    <source>
        <dbReference type="ARBA" id="ARBA00022777"/>
    </source>
</evidence>
<dbReference type="SUPFAM" id="SSF47473">
    <property type="entry name" value="EF-hand"/>
    <property type="match status" value="2"/>
</dbReference>
<comment type="cofactor">
    <cofactor evidence="1">
        <name>Mg(2+)</name>
        <dbReference type="ChEBI" id="CHEBI:18420"/>
    </cofactor>
</comment>
<accession>A0A7S1AMV3</accession>
<dbReference type="PANTHER" id="PTHR24349">
    <property type="entry name" value="SERINE/THREONINE-PROTEIN KINASE"/>
    <property type="match status" value="1"/>
</dbReference>
<gene>
    <name evidence="14" type="ORF">NSCI0253_LOCUS33974</name>
</gene>
<dbReference type="InterPro" id="IPR017441">
    <property type="entry name" value="Protein_kinase_ATP_BS"/>
</dbReference>
<feature type="compositionally biased region" description="Basic and acidic residues" evidence="11">
    <location>
        <begin position="85"/>
        <end position="94"/>
    </location>
</feature>
<evidence type="ECO:0000256" key="4">
    <source>
        <dbReference type="ARBA" id="ARBA00022679"/>
    </source>
</evidence>
<feature type="region of interest" description="Disordered" evidence="11">
    <location>
        <begin position="1"/>
        <end position="184"/>
    </location>
</feature>
<dbReference type="CDD" id="cd00051">
    <property type="entry name" value="EFh"/>
    <property type="match status" value="1"/>
</dbReference>
<dbReference type="GO" id="GO:0043226">
    <property type="term" value="C:organelle"/>
    <property type="evidence" value="ECO:0007669"/>
    <property type="project" value="UniProtKB-ARBA"/>
</dbReference>
<dbReference type="AlphaFoldDB" id="A0A7S1AMV3"/>
<reference evidence="14" key="1">
    <citation type="submission" date="2021-01" db="EMBL/GenBank/DDBJ databases">
        <authorList>
            <person name="Corre E."/>
            <person name="Pelletier E."/>
            <person name="Niang G."/>
            <person name="Scheremetjew M."/>
            <person name="Finn R."/>
            <person name="Kale V."/>
            <person name="Holt S."/>
            <person name="Cochrane G."/>
            <person name="Meng A."/>
            <person name="Brown T."/>
            <person name="Cohen L."/>
        </authorList>
    </citation>
    <scope>NUCLEOTIDE SEQUENCE</scope>
</reference>
<sequence>MWLPSTSRAPFSAPPNKATGRSGGAAGQVPPYGTTAPHPHVQQAAYAGVTGYPTPPYQGQGTPQSTRNRRQTSRGPTYGTQGSSRHHDPADHARAAGRQTTQPDLARGISGGSSGAWQHQHDQGERARGGGGGGGARRSDSTTRSRGTPTGQPNRSQHPSATNDRGPDVPGAREPSAPQDRHARRHALCEQAFSWVDSLGTGFINLNQNKTALNFVFERLGDLPMPKEEFYGKVFRNYDREGKGLIDFRSFKDIVIQWDEHHLEKLRQNSMADEPQLHRSKAAPRPVQSTSARDVTAACQEDLTSWPSPTASSGNFPDTPGSGGGGGGPAPRNEPGFDAGSPPANDRREGPVAVANDGSDRPAPTFFPLENVRATATGSAGSGRSGAVGIVSNVMFPTYVGRLAIFDDYEFCGDVGHGSFGKVLVVRHRHTSMLRACKVVAVSTALQWQLIETEISLLKSLNHPNIMTLYEVYSEEGHQERVTNGNIYLVTELCEGGDLFSRILHHYEKLKQPMTESHVAFMMQQILSATKYCHNRGIVHRDMKPENILFVDRSPQSSIKIIDFGLANFTTKIRETAKEVTVPRSDGWGMLARLLPSVGGKNVIPREVRKQVMQRAGTAHYMAPEMIQGCYDQKADIFSIGIIFSQLLTGWHPFYVPRVDDEQSVKRKIVSEDPVEFAQDVWKFVSAEAQDLCRALLEKFPDRRPSAEQALVHAWFKDPANPSPFGNMDGLSVSVFDGLRMYQSYNKLKRAVLQLLTRELTEYQIQELRTKFMALDTQGDGLISTEELVDGMRHVGYDMSRSELEGVMVSLSVSGQNRVGYKEFISALIERRVKFDHQQLQECFKKFDTTNSGRITYEDVKSVLLSSGNAPAITESEWEEIAVPHNGKVGSQDGCEITFDEFVALMDRPT</sequence>
<dbReference type="PROSITE" id="PS50222">
    <property type="entry name" value="EF_HAND_2"/>
    <property type="match status" value="3"/>
</dbReference>
<dbReference type="InterPro" id="IPR050205">
    <property type="entry name" value="CDPK_Ser/Thr_kinases"/>
</dbReference>
<dbReference type="Pfam" id="PF00069">
    <property type="entry name" value="Pkinase"/>
    <property type="match status" value="2"/>
</dbReference>
<evidence type="ECO:0008006" key="15">
    <source>
        <dbReference type="Google" id="ProtNLM"/>
    </source>
</evidence>
<dbReference type="SMART" id="SM00054">
    <property type="entry name" value="EFh"/>
    <property type="match status" value="3"/>
</dbReference>
<evidence type="ECO:0000313" key="14">
    <source>
        <dbReference type="EMBL" id="CAD8859620.1"/>
    </source>
</evidence>
<feature type="domain" description="EF-hand" evidence="13">
    <location>
        <begin position="763"/>
        <end position="798"/>
    </location>
</feature>
<feature type="compositionally biased region" description="Polar residues" evidence="11">
    <location>
        <begin position="73"/>
        <end position="83"/>
    </location>
</feature>
<keyword evidence="7" id="KW-0418">Kinase</keyword>
<dbReference type="GO" id="GO:0004674">
    <property type="term" value="F:protein serine/threonine kinase activity"/>
    <property type="evidence" value="ECO:0007669"/>
    <property type="project" value="UniProtKB-KW"/>
</dbReference>
<evidence type="ECO:0000256" key="11">
    <source>
        <dbReference type="SAM" id="MobiDB-lite"/>
    </source>
</evidence>
<evidence type="ECO:0000256" key="3">
    <source>
        <dbReference type="ARBA" id="ARBA00022527"/>
    </source>
</evidence>